<comment type="caution">
    <text evidence="8">The sequence shown here is derived from an EMBL/GenBank/DDBJ whole genome shotgun (WGS) entry which is preliminary data.</text>
</comment>
<dbReference type="PROSITE" id="PS01075">
    <property type="entry name" value="ACETATE_KINASE_1"/>
    <property type="match status" value="1"/>
</dbReference>
<evidence type="ECO:0000313" key="8">
    <source>
        <dbReference type="EMBL" id="RQH55278.1"/>
    </source>
</evidence>
<dbReference type="GO" id="GO:0000287">
    <property type="term" value="F:magnesium ion binding"/>
    <property type="evidence" value="ECO:0007669"/>
    <property type="project" value="UniProtKB-UniRule"/>
</dbReference>
<dbReference type="InterPro" id="IPR023865">
    <property type="entry name" value="Aliphatic_acid_kinase_CS"/>
</dbReference>
<feature type="binding site" evidence="6">
    <location>
        <position position="98"/>
    </location>
    <ligand>
        <name>substrate</name>
    </ligand>
</feature>
<comment type="pathway">
    <text evidence="6">Metabolic intermediate biosynthesis; acetyl-CoA biosynthesis; acetyl-CoA from acetate: step 1/2.</text>
</comment>
<dbReference type="RefSeq" id="WP_124154197.1">
    <property type="nucleotide sequence ID" value="NZ_CAWOLW010000706.1"/>
</dbReference>
<comment type="caution">
    <text evidence="6">Lacks conserved residue(s) required for the propagation of feature annotation.</text>
</comment>
<feature type="binding site" evidence="6">
    <location>
        <position position="7"/>
    </location>
    <ligand>
        <name>Mg(2+)</name>
        <dbReference type="ChEBI" id="CHEBI:18420"/>
    </ligand>
</feature>
<dbReference type="UniPathway" id="UPA00340">
    <property type="reaction ID" value="UER00458"/>
</dbReference>
<keyword evidence="2 6" id="KW-0808">Transferase</keyword>
<name>A0A3N6PJW6_9CYAN</name>
<dbReference type="CDD" id="cd24010">
    <property type="entry name" value="ASKHA_NBD_AcK_PK"/>
    <property type="match status" value="1"/>
</dbReference>
<dbReference type="PIRSF" id="PIRSF000722">
    <property type="entry name" value="Acetate_prop_kin"/>
    <property type="match status" value="1"/>
</dbReference>
<dbReference type="GO" id="GO:0006085">
    <property type="term" value="P:acetyl-CoA biosynthetic process"/>
    <property type="evidence" value="ECO:0007669"/>
    <property type="project" value="UniProtKB-UniRule"/>
</dbReference>
<evidence type="ECO:0000256" key="5">
    <source>
        <dbReference type="ARBA" id="ARBA00022840"/>
    </source>
</evidence>
<feature type="binding site" evidence="6">
    <location>
        <position position="14"/>
    </location>
    <ligand>
        <name>ATP</name>
        <dbReference type="ChEBI" id="CHEBI:30616"/>
    </ligand>
</feature>
<dbReference type="GO" id="GO:0005737">
    <property type="term" value="C:cytoplasm"/>
    <property type="evidence" value="ECO:0007669"/>
    <property type="project" value="UniProtKB-SubCell"/>
</dbReference>
<feature type="site" description="Transition state stabilizer" evidence="6">
    <location>
        <position position="247"/>
    </location>
</feature>
<feature type="binding site" evidence="6">
    <location>
        <position position="390"/>
    </location>
    <ligand>
        <name>Mg(2+)</name>
        <dbReference type="ChEBI" id="CHEBI:18420"/>
    </ligand>
</feature>
<keyword evidence="4 6" id="KW-0418">Kinase</keyword>
<dbReference type="HAMAP" id="MF_00020">
    <property type="entry name" value="Acetate_kinase"/>
    <property type="match status" value="1"/>
</dbReference>
<evidence type="ECO:0000256" key="7">
    <source>
        <dbReference type="RuleBase" id="RU003835"/>
    </source>
</evidence>
<feature type="site" description="Transition state stabilizer" evidence="6">
    <location>
        <position position="186"/>
    </location>
</feature>
<evidence type="ECO:0000313" key="9">
    <source>
        <dbReference type="Proteomes" id="UP000269154"/>
    </source>
</evidence>
<dbReference type="PRINTS" id="PR00471">
    <property type="entry name" value="ACETATEKNASE"/>
</dbReference>
<feature type="binding site" evidence="6">
    <location>
        <begin position="214"/>
        <end position="218"/>
    </location>
    <ligand>
        <name>ATP</name>
        <dbReference type="ChEBI" id="CHEBI:30616"/>
    </ligand>
</feature>
<comment type="similarity">
    <text evidence="1 6 7">Belongs to the acetokinase family.</text>
</comment>
<feature type="active site" description="Proton donor/acceptor" evidence="6">
    <location>
        <position position="155"/>
    </location>
</feature>
<feature type="binding site" evidence="6">
    <location>
        <begin position="289"/>
        <end position="291"/>
    </location>
    <ligand>
        <name>ATP</name>
        <dbReference type="ChEBI" id="CHEBI:30616"/>
    </ligand>
</feature>
<keyword evidence="9" id="KW-1185">Reference proteome</keyword>
<accession>A0A3N6PJW6</accession>
<dbReference type="InterPro" id="IPR004372">
    <property type="entry name" value="Ac/propionate_kinase"/>
</dbReference>
<dbReference type="NCBIfam" id="TIGR00016">
    <property type="entry name" value="ackA"/>
    <property type="match status" value="1"/>
</dbReference>
<dbReference type="GO" id="GO:0006083">
    <property type="term" value="P:acetate metabolic process"/>
    <property type="evidence" value="ECO:0007669"/>
    <property type="project" value="TreeGrafter"/>
</dbReference>
<keyword evidence="6" id="KW-0479">Metal-binding</keyword>
<evidence type="ECO:0000256" key="3">
    <source>
        <dbReference type="ARBA" id="ARBA00022741"/>
    </source>
</evidence>
<evidence type="ECO:0000256" key="2">
    <source>
        <dbReference type="ARBA" id="ARBA00022679"/>
    </source>
</evidence>
<comment type="function">
    <text evidence="6">Catalyzes the formation of acetyl phosphate from acetate and ATP. Can also catalyze the reverse reaction.</text>
</comment>
<dbReference type="Gene3D" id="3.30.420.40">
    <property type="match status" value="2"/>
</dbReference>
<keyword evidence="3 6" id="KW-0547">Nucleotide-binding</keyword>
<organism evidence="8 9">
    <name type="scientific">Okeania hirsuta</name>
    <dbReference type="NCBI Taxonomy" id="1458930"/>
    <lineage>
        <taxon>Bacteria</taxon>
        <taxon>Bacillati</taxon>
        <taxon>Cyanobacteriota</taxon>
        <taxon>Cyanophyceae</taxon>
        <taxon>Oscillatoriophycideae</taxon>
        <taxon>Oscillatoriales</taxon>
        <taxon>Microcoleaceae</taxon>
        <taxon>Okeania</taxon>
    </lineage>
</organism>
<dbReference type="Proteomes" id="UP000269154">
    <property type="component" value="Unassembled WGS sequence"/>
</dbReference>
<dbReference type="PANTHER" id="PTHR21060:SF15">
    <property type="entry name" value="ACETATE KINASE-RELATED"/>
    <property type="match status" value="1"/>
</dbReference>
<dbReference type="Pfam" id="PF00871">
    <property type="entry name" value="Acetate_kinase"/>
    <property type="match status" value="1"/>
</dbReference>
<sequence>MKILVLNAGSSSQKSCLYEITGEKLPENPPKPIWEAAIDWTANDDYGLMEIAANGIEKKIKLNPEKRLESIAKMLETLRQGETKVIDKLSDIDVVGHRVVHGGSDYSEATFITDKVKATIKNLIPLAPTHNPNHLEGIEAIEKTLGNVAQIAVFDTAFHSKMPKKAAVYPIPYEWFEKGIRRYGFHGTSHKYCVQKTAKILGKPLESLRIITCHLGNGASLAAVRNGISINTTMGFTPLEGLMMGTRSGSIDPAILIYLMREHGLDTEKLNTILNKESGLKGISGKSGDMRYITTAMQEGDERAQLAFDIYIHQLHCCIGKMLASLGGMDVLVFTAGIGERSVIVREKTCENFEFLGLKIDKEKNIKPGIDTDISTSDSTVRILVVHTEEDWAIACECWQKMNQA</sequence>
<keyword evidence="5 6" id="KW-0067">ATP-binding</keyword>
<reference evidence="8 9" key="1">
    <citation type="journal article" date="2018" name="ACS Chem. Biol.">
        <title>Ketoreductase domain dysfunction expands chemodiversity: malyngamide biosynthesis in the cyanobacterium Okeania hirsuta.</title>
        <authorList>
            <person name="Moss N.A."/>
            <person name="Leao T."/>
            <person name="Rankin M."/>
            <person name="McCullough T.M."/>
            <person name="Qu P."/>
            <person name="Korobeynikov A."/>
            <person name="Smith J.L."/>
            <person name="Gerwick L."/>
            <person name="Gerwick W.H."/>
        </authorList>
    </citation>
    <scope>NUCLEOTIDE SEQUENCE [LARGE SCALE GENOMIC DNA]</scope>
    <source>
        <strain evidence="8 9">PAB10Feb10-1</strain>
    </source>
</reference>
<keyword evidence="6" id="KW-0963">Cytoplasm</keyword>
<dbReference type="AlphaFoldDB" id="A0A3N6PJW6"/>
<protein>
    <recommendedName>
        <fullName evidence="6">Acetate kinase</fullName>
        <ecNumber evidence="6">2.7.2.1</ecNumber>
    </recommendedName>
    <alternativeName>
        <fullName evidence="6">Acetokinase</fullName>
    </alternativeName>
</protein>
<dbReference type="PROSITE" id="PS01076">
    <property type="entry name" value="ACETATE_KINASE_2"/>
    <property type="match status" value="1"/>
</dbReference>
<dbReference type="SUPFAM" id="SSF53067">
    <property type="entry name" value="Actin-like ATPase domain"/>
    <property type="match status" value="2"/>
</dbReference>
<dbReference type="PANTHER" id="PTHR21060">
    <property type="entry name" value="ACETATE KINASE"/>
    <property type="match status" value="1"/>
</dbReference>
<dbReference type="OrthoDB" id="9802453at2"/>
<dbReference type="InterPro" id="IPR000890">
    <property type="entry name" value="Aliphatic_acid_kin_short-chain"/>
</dbReference>
<keyword evidence="6" id="KW-0460">Magnesium</keyword>
<evidence type="ECO:0000256" key="6">
    <source>
        <dbReference type="HAMAP-Rule" id="MF_00020"/>
    </source>
</evidence>
<gene>
    <name evidence="6" type="primary">ackA</name>
    <name evidence="8" type="ORF">D5R40_02825</name>
</gene>
<evidence type="ECO:0000256" key="4">
    <source>
        <dbReference type="ARBA" id="ARBA00022777"/>
    </source>
</evidence>
<comment type="cofactor">
    <cofactor evidence="6">
        <name>Mg(2+)</name>
        <dbReference type="ChEBI" id="CHEBI:18420"/>
    </cofactor>
    <cofactor evidence="6">
        <name>Mn(2+)</name>
        <dbReference type="ChEBI" id="CHEBI:29035"/>
    </cofactor>
    <text evidence="6">Mg(2+). Can also accept Mn(2+).</text>
</comment>
<proteinExistence type="inferred from homology"/>
<comment type="catalytic activity">
    <reaction evidence="6">
        <text>acetate + ATP = acetyl phosphate + ADP</text>
        <dbReference type="Rhea" id="RHEA:11352"/>
        <dbReference type="ChEBI" id="CHEBI:22191"/>
        <dbReference type="ChEBI" id="CHEBI:30089"/>
        <dbReference type="ChEBI" id="CHEBI:30616"/>
        <dbReference type="ChEBI" id="CHEBI:456216"/>
        <dbReference type="EC" id="2.7.2.1"/>
    </reaction>
</comment>
<dbReference type="GO" id="GO:0008776">
    <property type="term" value="F:acetate kinase activity"/>
    <property type="evidence" value="ECO:0007669"/>
    <property type="project" value="UniProtKB-UniRule"/>
</dbReference>
<dbReference type="InterPro" id="IPR043129">
    <property type="entry name" value="ATPase_NBD"/>
</dbReference>
<dbReference type="EMBL" id="RCBY01000009">
    <property type="protein sequence ID" value="RQH55278.1"/>
    <property type="molecule type" value="Genomic_DNA"/>
</dbReference>
<evidence type="ECO:0000256" key="1">
    <source>
        <dbReference type="ARBA" id="ARBA00008748"/>
    </source>
</evidence>
<comment type="subunit">
    <text evidence="6">Homodimer.</text>
</comment>
<dbReference type="GO" id="GO:0005524">
    <property type="term" value="F:ATP binding"/>
    <property type="evidence" value="ECO:0007669"/>
    <property type="project" value="UniProtKB-KW"/>
</dbReference>
<comment type="subcellular location">
    <subcellularLocation>
        <location evidence="6">Cytoplasm</location>
    </subcellularLocation>
</comment>
<dbReference type="EC" id="2.7.2.1" evidence="6"/>